<dbReference type="Gene3D" id="1.10.238.20">
    <property type="entry name" value="Pheromone/general odorant binding protein domain"/>
    <property type="match status" value="1"/>
</dbReference>
<protein>
    <submittedName>
        <fullName evidence="1">Uncharacterized protein</fullName>
    </submittedName>
</protein>
<dbReference type="InterPro" id="IPR006170">
    <property type="entry name" value="PBP/GOBP"/>
</dbReference>
<keyword evidence="2" id="KW-1185">Reference proteome</keyword>
<proteinExistence type="predicted"/>
<gene>
    <name evidence="1" type="ORF">ILUMI_25572</name>
</gene>
<reference evidence="1" key="1">
    <citation type="submission" date="2019-08" db="EMBL/GenBank/DDBJ databases">
        <title>The genome of the North American firefly Photinus pyralis.</title>
        <authorList>
            <consortium name="Photinus pyralis genome working group"/>
            <person name="Fallon T.R."/>
            <person name="Sander Lower S.E."/>
            <person name="Weng J.-K."/>
        </authorList>
    </citation>
    <scope>NUCLEOTIDE SEQUENCE</scope>
    <source>
        <strain evidence="1">TRF0915ILg1</strain>
        <tissue evidence="1">Whole body</tissue>
    </source>
</reference>
<accession>A0A8K0C9R2</accession>
<dbReference type="InterPro" id="IPR036728">
    <property type="entry name" value="PBP_GOBP_sf"/>
</dbReference>
<sequence length="210" mass="24070">MTLVICLCQAFQHNSPYYNCVSCEKHMQIIMKALLVCIFLLLTSFKVTYGDLPEDYLTWADKQCIREQNLDVKMIKKAFGENLTLEEGNPIINSFVECTYKKTNYMNNDGSLNFKNIRTWAMDFFVALGRGEYIPNQHFIVDNAIAECEIIKGTDPGDTGVKVYNCLLGYIIENVSSNITLLKVDYDCSELGKLNWKAFIISFLNYNDLL</sequence>
<dbReference type="AlphaFoldDB" id="A0A8K0C9R2"/>
<dbReference type="Proteomes" id="UP000801492">
    <property type="component" value="Unassembled WGS sequence"/>
</dbReference>
<comment type="caution">
    <text evidence="1">The sequence shown here is derived from an EMBL/GenBank/DDBJ whole genome shotgun (WGS) entry which is preliminary data.</text>
</comment>
<dbReference type="OrthoDB" id="6738770at2759"/>
<dbReference type="SUPFAM" id="SSF47565">
    <property type="entry name" value="Insect pheromone/odorant-binding proteins"/>
    <property type="match status" value="1"/>
</dbReference>
<dbReference type="Pfam" id="PF01395">
    <property type="entry name" value="PBP_GOBP"/>
    <property type="match status" value="1"/>
</dbReference>
<evidence type="ECO:0000313" key="1">
    <source>
        <dbReference type="EMBL" id="KAF2880608.1"/>
    </source>
</evidence>
<name>A0A8K0C9R2_IGNLU</name>
<dbReference type="EMBL" id="VTPC01090937">
    <property type="protein sequence ID" value="KAF2880608.1"/>
    <property type="molecule type" value="Genomic_DNA"/>
</dbReference>
<dbReference type="CDD" id="cd23992">
    <property type="entry name" value="PBP_GOBP"/>
    <property type="match status" value="1"/>
</dbReference>
<dbReference type="GO" id="GO:0005549">
    <property type="term" value="F:odorant binding"/>
    <property type="evidence" value="ECO:0007669"/>
    <property type="project" value="InterPro"/>
</dbReference>
<organism evidence="1 2">
    <name type="scientific">Ignelater luminosus</name>
    <name type="common">Cucubano</name>
    <name type="synonym">Pyrophorus luminosus</name>
    <dbReference type="NCBI Taxonomy" id="2038154"/>
    <lineage>
        <taxon>Eukaryota</taxon>
        <taxon>Metazoa</taxon>
        <taxon>Ecdysozoa</taxon>
        <taxon>Arthropoda</taxon>
        <taxon>Hexapoda</taxon>
        <taxon>Insecta</taxon>
        <taxon>Pterygota</taxon>
        <taxon>Neoptera</taxon>
        <taxon>Endopterygota</taxon>
        <taxon>Coleoptera</taxon>
        <taxon>Polyphaga</taxon>
        <taxon>Elateriformia</taxon>
        <taxon>Elateroidea</taxon>
        <taxon>Elateridae</taxon>
        <taxon>Agrypninae</taxon>
        <taxon>Pyrophorini</taxon>
        <taxon>Ignelater</taxon>
    </lineage>
</organism>
<evidence type="ECO:0000313" key="2">
    <source>
        <dbReference type="Proteomes" id="UP000801492"/>
    </source>
</evidence>